<dbReference type="GO" id="GO:0005509">
    <property type="term" value="F:calcium ion binding"/>
    <property type="evidence" value="ECO:0007669"/>
    <property type="project" value="UniProtKB-UniRule"/>
</dbReference>
<dbReference type="STRING" id="48701.ENSPMEP00000019964"/>
<dbReference type="Pfam" id="PF00028">
    <property type="entry name" value="Cadherin"/>
    <property type="match status" value="2"/>
</dbReference>
<dbReference type="GO" id="GO:0060027">
    <property type="term" value="P:convergent extension involved in gastrulation"/>
    <property type="evidence" value="ECO:0007669"/>
    <property type="project" value="UniProtKB-ARBA"/>
</dbReference>
<reference evidence="15" key="2">
    <citation type="submission" date="2025-09" db="UniProtKB">
        <authorList>
            <consortium name="Ensembl"/>
        </authorList>
    </citation>
    <scope>IDENTIFICATION</scope>
</reference>
<dbReference type="Proteomes" id="UP000261480">
    <property type="component" value="Unplaced"/>
</dbReference>
<accession>A0A3B3XXZ0</accession>
<evidence type="ECO:0000256" key="6">
    <source>
        <dbReference type="ARBA" id="ARBA00022729"/>
    </source>
</evidence>
<keyword evidence="5" id="KW-0479">Metal-binding</keyword>
<evidence type="ECO:0000256" key="2">
    <source>
        <dbReference type="ARBA" id="ARBA00004496"/>
    </source>
</evidence>
<dbReference type="InterPro" id="IPR002126">
    <property type="entry name" value="Cadherin-like_dom"/>
</dbReference>
<evidence type="ECO:0000256" key="5">
    <source>
        <dbReference type="ARBA" id="ARBA00022723"/>
    </source>
</evidence>
<keyword evidence="16" id="KW-1185">Reference proteome</keyword>
<dbReference type="GO" id="GO:0016477">
    <property type="term" value="P:cell migration"/>
    <property type="evidence" value="ECO:0007669"/>
    <property type="project" value="TreeGrafter"/>
</dbReference>
<keyword evidence="8 12" id="KW-0106">Calcium</keyword>
<dbReference type="GO" id="GO:0016342">
    <property type="term" value="C:catenin complex"/>
    <property type="evidence" value="ECO:0007669"/>
    <property type="project" value="TreeGrafter"/>
</dbReference>
<feature type="transmembrane region" description="Helical" evidence="13">
    <location>
        <begin position="509"/>
        <end position="536"/>
    </location>
</feature>
<dbReference type="PANTHER" id="PTHR24027">
    <property type="entry name" value="CADHERIN-23"/>
    <property type="match status" value="1"/>
</dbReference>
<dbReference type="GO" id="GO:0005737">
    <property type="term" value="C:cytoplasm"/>
    <property type="evidence" value="ECO:0007669"/>
    <property type="project" value="UniProtKB-SubCell"/>
</dbReference>
<dbReference type="PROSITE" id="PS00232">
    <property type="entry name" value="CADHERIN_1"/>
    <property type="match status" value="1"/>
</dbReference>
<evidence type="ECO:0000256" key="4">
    <source>
        <dbReference type="ARBA" id="ARBA00022490"/>
    </source>
</evidence>
<dbReference type="PROSITE" id="PS50268">
    <property type="entry name" value="CADHERIN_2"/>
    <property type="match status" value="4"/>
</dbReference>
<proteinExistence type="predicted"/>
<dbReference type="FunFam" id="2.60.40.60:FF:000095">
    <property type="entry name" value="Cadherin 13"/>
    <property type="match status" value="1"/>
</dbReference>
<evidence type="ECO:0000313" key="15">
    <source>
        <dbReference type="Ensembl" id="ENSPMEP00000019964.1"/>
    </source>
</evidence>
<keyword evidence="13" id="KW-0812">Transmembrane</keyword>
<feature type="domain" description="Cadherin" evidence="14">
    <location>
        <begin position="96"/>
        <end position="185"/>
    </location>
</feature>
<evidence type="ECO:0000256" key="12">
    <source>
        <dbReference type="PROSITE-ProRule" id="PRU00043"/>
    </source>
</evidence>
<dbReference type="InterPro" id="IPR015919">
    <property type="entry name" value="Cadherin-like_sf"/>
</dbReference>
<dbReference type="PANTHER" id="PTHR24027:SF78">
    <property type="entry name" value="CADHERIN-LIKE PROTEIN 26"/>
    <property type="match status" value="1"/>
</dbReference>
<evidence type="ECO:0000256" key="9">
    <source>
        <dbReference type="ARBA" id="ARBA00022889"/>
    </source>
</evidence>
<dbReference type="FunFam" id="2.60.40.60:FF:000011">
    <property type="entry name" value="Cadherin 1"/>
    <property type="match status" value="1"/>
</dbReference>
<dbReference type="GO" id="GO:0007156">
    <property type="term" value="P:homophilic cell adhesion via plasma membrane adhesion molecules"/>
    <property type="evidence" value="ECO:0007669"/>
    <property type="project" value="InterPro"/>
</dbReference>
<dbReference type="FunFam" id="2.60.40.60:FF:000031">
    <property type="entry name" value="Cadherin 3"/>
    <property type="match status" value="1"/>
</dbReference>
<dbReference type="GO" id="GO:0044331">
    <property type="term" value="P:cell-cell adhesion mediated by cadherin"/>
    <property type="evidence" value="ECO:0007669"/>
    <property type="project" value="TreeGrafter"/>
</dbReference>
<protein>
    <recommendedName>
        <fullName evidence="14">Cadherin domain-containing protein</fullName>
    </recommendedName>
</protein>
<evidence type="ECO:0000256" key="8">
    <source>
        <dbReference type="ARBA" id="ARBA00022837"/>
    </source>
</evidence>
<dbReference type="GO" id="GO:0005912">
    <property type="term" value="C:adherens junction"/>
    <property type="evidence" value="ECO:0007669"/>
    <property type="project" value="TreeGrafter"/>
</dbReference>
<evidence type="ECO:0000256" key="3">
    <source>
        <dbReference type="ARBA" id="ARBA00022475"/>
    </source>
</evidence>
<evidence type="ECO:0000259" key="14">
    <source>
        <dbReference type="PROSITE" id="PS50268"/>
    </source>
</evidence>
<dbReference type="CDD" id="cd11304">
    <property type="entry name" value="Cadherin_repeat"/>
    <property type="match status" value="4"/>
</dbReference>
<feature type="domain" description="Cadherin" evidence="14">
    <location>
        <begin position="3"/>
        <end position="87"/>
    </location>
</feature>
<dbReference type="AlphaFoldDB" id="A0A3B3XXZ0"/>
<dbReference type="PRINTS" id="PR00205">
    <property type="entry name" value="CADHERIN"/>
</dbReference>
<evidence type="ECO:0000313" key="16">
    <source>
        <dbReference type="Proteomes" id="UP000261480"/>
    </source>
</evidence>
<keyword evidence="3" id="KW-1003">Cell membrane</keyword>
<keyword evidence="7" id="KW-0677">Repeat</keyword>
<dbReference type="GO" id="GO:0016339">
    <property type="term" value="P:calcium-dependent cell-cell adhesion via plasma membrane cell adhesion molecules"/>
    <property type="evidence" value="ECO:0007669"/>
    <property type="project" value="TreeGrafter"/>
</dbReference>
<evidence type="ECO:0000256" key="11">
    <source>
        <dbReference type="ARBA" id="ARBA00023180"/>
    </source>
</evidence>
<keyword evidence="13" id="KW-1133">Transmembrane helix</keyword>
<evidence type="ECO:0000256" key="13">
    <source>
        <dbReference type="SAM" id="Phobius"/>
    </source>
</evidence>
<dbReference type="InterPro" id="IPR039808">
    <property type="entry name" value="Cadherin"/>
</dbReference>
<dbReference type="SUPFAM" id="SSF49313">
    <property type="entry name" value="Cadherin-like"/>
    <property type="match status" value="4"/>
</dbReference>
<dbReference type="Ensembl" id="ENSPMET00000029481.1">
    <property type="protein sequence ID" value="ENSPMEP00000019964.1"/>
    <property type="gene ID" value="ENSPMEG00000023038.1"/>
</dbReference>
<dbReference type="Gene3D" id="2.60.40.60">
    <property type="entry name" value="Cadherins"/>
    <property type="match status" value="5"/>
</dbReference>
<feature type="domain" description="Cadherin" evidence="14">
    <location>
        <begin position="288"/>
        <end position="407"/>
    </location>
</feature>
<keyword evidence="9" id="KW-0130">Cell adhesion</keyword>
<comment type="subcellular location">
    <subcellularLocation>
        <location evidence="1">Cell membrane</location>
    </subcellularLocation>
    <subcellularLocation>
        <location evidence="2">Cytoplasm</location>
    </subcellularLocation>
</comment>
<dbReference type="GO" id="GO:0008013">
    <property type="term" value="F:beta-catenin binding"/>
    <property type="evidence" value="ECO:0007669"/>
    <property type="project" value="TreeGrafter"/>
</dbReference>
<reference evidence="15" key="1">
    <citation type="submission" date="2025-08" db="UniProtKB">
        <authorList>
            <consortium name="Ensembl"/>
        </authorList>
    </citation>
    <scope>IDENTIFICATION</scope>
</reference>
<dbReference type="InterPro" id="IPR020894">
    <property type="entry name" value="Cadherin_CS"/>
</dbReference>
<feature type="domain" description="Cadherin" evidence="14">
    <location>
        <begin position="423"/>
        <end position="509"/>
    </location>
</feature>
<dbReference type="SMART" id="SM00112">
    <property type="entry name" value="CA"/>
    <property type="match status" value="5"/>
</dbReference>
<keyword evidence="4" id="KW-0963">Cytoplasm</keyword>
<organism evidence="15 16">
    <name type="scientific">Poecilia mexicana</name>
    <dbReference type="NCBI Taxonomy" id="48701"/>
    <lineage>
        <taxon>Eukaryota</taxon>
        <taxon>Metazoa</taxon>
        <taxon>Chordata</taxon>
        <taxon>Craniata</taxon>
        <taxon>Vertebrata</taxon>
        <taxon>Euteleostomi</taxon>
        <taxon>Actinopterygii</taxon>
        <taxon>Neopterygii</taxon>
        <taxon>Teleostei</taxon>
        <taxon>Neoteleostei</taxon>
        <taxon>Acanthomorphata</taxon>
        <taxon>Ovalentaria</taxon>
        <taxon>Atherinomorphae</taxon>
        <taxon>Cyprinodontiformes</taxon>
        <taxon>Poeciliidae</taxon>
        <taxon>Poeciliinae</taxon>
        <taxon>Poecilia</taxon>
    </lineage>
</organism>
<name>A0A3B3XXZ0_9TELE</name>
<dbReference type="GO" id="GO:0007043">
    <property type="term" value="P:cell-cell junction assembly"/>
    <property type="evidence" value="ECO:0007669"/>
    <property type="project" value="TreeGrafter"/>
</dbReference>
<dbReference type="FunFam" id="2.60.40.60:FF:000019">
    <property type="entry name" value="Cadherin 2"/>
    <property type="match status" value="1"/>
</dbReference>
<evidence type="ECO:0000256" key="10">
    <source>
        <dbReference type="ARBA" id="ARBA00023136"/>
    </source>
</evidence>
<keyword evidence="11" id="KW-0325">Glycoprotein</keyword>
<sequence>EEEMDMHNLRTVGTEYEFEIKGAGVKGVFSINETSGEVYVHRRLDREKTPSYELTFDILDKKTRKTIDRDLSFDVNVKDINDNPPMFTNQFQKMPLTVEDIDQEGTINSTVVVTVAKQSPAVPKIGVKKVNDKLHQLVTEGCFDYDKQKHYSLVIIASDLGKPPLSTSVTVELNVIDSNSHRPKFKKRQAVEMQTPDDILRVAVEDKDTPNTDGWRAKYSFISGNEDGVYKITTDPVTNEGIIGVVKNFDITTLVKLHIGVENVEPLTVCKNGKLIKDLSSLPPKDSVSITVKMVDTNDPPVFEKLTAEVFHTEESEKGQVLYTPKVKDVESDNIRYLEDPANWVTLDDKTGVITTIEKMDRESPHVDVNSTYRIVIAAIDDGSPPATSTCTLTVHLRDVNDNTPMLLSKTFVLCSNHADNVTVRAKDADAEPYSGPFSFSFADGKTANKHWKIDPTYGEEVGIVLLKKSDYGNYSVPIRIQDKQGQAMEEKLDIKVCKCDETGVCPKILSVGLGVTAIGIICAGLLAFLLLLFLLKCSLSRYTYPIKDEQYIQTLTKYNEEGPGTDCMVSCGVTVLTSERLLMQHLRIVLLKQLTIFILASNTKINQGSYCTLYHSLQFVCTIRLDLNKLDSSCISELLEFNWATFTCKTPSDDI</sequence>
<dbReference type="GO" id="GO:0034332">
    <property type="term" value="P:adherens junction organization"/>
    <property type="evidence" value="ECO:0007669"/>
    <property type="project" value="TreeGrafter"/>
</dbReference>
<keyword evidence="6" id="KW-0732">Signal</keyword>
<dbReference type="GO" id="GO:0045296">
    <property type="term" value="F:cadherin binding"/>
    <property type="evidence" value="ECO:0007669"/>
    <property type="project" value="TreeGrafter"/>
</dbReference>
<evidence type="ECO:0000256" key="1">
    <source>
        <dbReference type="ARBA" id="ARBA00004236"/>
    </source>
</evidence>
<keyword evidence="10 13" id="KW-0472">Membrane</keyword>
<dbReference type="GO" id="GO:0000902">
    <property type="term" value="P:cell morphogenesis"/>
    <property type="evidence" value="ECO:0007669"/>
    <property type="project" value="TreeGrafter"/>
</dbReference>
<dbReference type="GO" id="GO:0055113">
    <property type="term" value="P:epiboly involved in gastrulation with mouth forming second"/>
    <property type="evidence" value="ECO:0007669"/>
    <property type="project" value="UniProtKB-ARBA"/>
</dbReference>
<evidence type="ECO:0000256" key="7">
    <source>
        <dbReference type="ARBA" id="ARBA00022737"/>
    </source>
</evidence>